<dbReference type="CDD" id="cd00201">
    <property type="entry name" value="WW"/>
    <property type="match status" value="1"/>
</dbReference>
<dbReference type="InterPro" id="IPR053233">
    <property type="entry name" value="ABRA-related"/>
</dbReference>
<dbReference type="PANTHER" id="PTHR21715">
    <property type="entry name" value="RH04127P"/>
    <property type="match status" value="1"/>
</dbReference>
<dbReference type="AlphaFoldDB" id="A0A830HQT5"/>
<reference evidence="2" key="1">
    <citation type="submission" date="2020-10" db="EMBL/GenBank/DDBJ databases">
        <title>Unveiling of a novel bifunctional photoreceptor, Dualchrome1, isolated from a cosmopolitan green alga.</title>
        <authorList>
            <person name="Suzuki S."/>
            <person name="Kawachi M."/>
        </authorList>
    </citation>
    <scope>NUCLEOTIDE SEQUENCE</scope>
    <source>
        <strain evidence="2">NIES 2893</strain>
    </source>
</reference>
<dbReference type="EMBL" id="BNJQ01000023">
    <property type="protein sequence ID" value="GHP09055.1"/>
    <property type="molecule type" value="Genomic_DNA"/>
</dbReference>
<accession>A0A830HQT5</accession>
<dbReference type="PROSITE" id="PS50020">
    <property type="entry name" value="WW_DOMAIN_2"/>
    <property type="match status" value="2"/>
</dbReference>
<dbReference type="InterPro" id="IPR036020">
    <property type="entry name" value="WW_dom_sf"/>
</dbReference>
<dbReference type="OrthoDB" id="6344460at2759"/>
<evidence type="ECO:0000313" key="3">
    <source>
        <dbReference type="Proteomes" id="UP000660262"/>
    </source>
</evidence>
<evidence type="ECO:0000313" key="2">
    <source>
        <dbReference type="EMBL" id="GHP09055.1"/>
    </source>
</evidence>
<dbReference type="InterPro" id="IPR001202">
    <property type="entry name" value="WW_dom"/>
</dbReference>
<dbReference type="Gene3D" id="1.20.5.190">
    <property type="match status" value="1"/>
</dbReference>
<dbReference type="PROSITE" id="PS50096">
    <property type="entry name" value="IQ"/>
    <property type="match status" value="1"/>
</dbReference>
<dbReference type="SMART" id="SM00456">
    <property type="entry name" value="WW"/>
    <property type="match status" value="2"/>
</dbReference>
<gene>
    <name evidence="2" type="ORF">PPROV_000779200</name>
</gene>
<dbReference type="CDD" id="cd23767">
    <property type="entry name" value="IQCD"/>
    <property type="match status" value="1"/>
</dbReference>
<organism evidence="2 3">
    <name type="scientific">Pycnococcus provasolii</name>
    <dbReference type="NCBI Taxonomy" id="41880"/>
    <lineage>
        <taxon>Eukaryota</taxon>
        <taxon>Viridiplantae</taxon>
        <taxon>Chlorophyta</taxon>
        <taxon>Pseudoscourfieldiophyceae</taxon>
        <taxon>Pseudoscourfieldiales</taxon>
        <taxon>Pycnococcaceae</taxon>
        <taxon>Pycnococcus</taxon>
    </lineage>
</organism>
<protein>
    <recommendedName>
        <fullName evidence="1">WW domain-containing protein</fullName>
    </recommendedName>
</protein>
<comment type="caution">
    <text evidence="2">The sequence shown here is derived from an EMBL/GenBank/DDBJ whole genome shotgun (WGS) entry which is preliminary data.</text>
</comment>
<dbReference type="Gene3D" id="3.30.1470.10">
    <property type="entry name" value="Photosystem I PsaD, reaction center subunit II"/>
    <property type="match status" value="1"/>
</dbReference>
<dbReference type="SUPFAM" id="SSF51045">
    <property type="entry name" value="WW domain"/>
    <property type="match status" value="1"/>
</dbReference>
<sequence>MASTSAAGGAPPGPSLNTMSSADIIDVGNRLDVDPLVDTDLTWIIQEYLEAPLPEGWTVVKTPDGAFHYINTGLKLEVGENPIEPRFRKLVELMKRSKAMRLPMDETTLLELLDPVERVADVKEMAEYMGIDITVEAHLLWLAKLAVLEALPEGWEEVETEDGRILYINTDTETSTEEHPNDAHFKDLLERERNKRPPHPTLTEEAYEWPTVHYRNDRDAGGNMLRTEMAAATGTWLDFYDVYGRRFWYDLGTERVTMDIREVKYIPSIVFIQRIWRGYLVRRELWQLHIVAKKICSWWRTYKFRKVLTDLQGLRDRSIRYLQRRYRDRMARIRHSKDIFRKLGQRGSRPGRRTDYKVEGLLASGYSFRPVRQAVIRIQRAFRIYRMVVHGGEGGATGTNAVLMGMFQGGKAKTTTYDVNYNPEDDLQAALSRNAG</sequence>
<dbReference type="Proteomes" id="UP000660262">
    <property type="component" value="Unassembled WGS sequence"/>
</dbReference>
<proteinExistence type="predicted"/>
<dbReference type="PANTHER" id="PTHR21715:SF0">
    <property type="entry name" value="RH04127P"/>
    <property type="match status" value="1"/>
</dbReference>
<evidence type="ECO:0000259" key="1">
    <source>
        <dbReference type="PROSITE" id="PS50020"/>
    </source>
</evidence>
<feature type="domain" description="WW" evidence="1">
    <location>
        <begin position="149"/>
        <end position="182"/>
    </location>
</feature>
<name>A0A830HQT5_9CHLO</name>
<dbReference type="InterPro" id="IPR000048">
    <property type="entry name" value="IQ_motif_EF-hand-BS"/>
</dbReference>
<dbReference type="Pfam" id="PF00612">
    <property type="entry name" value="IQ"/>
    <property type="match status" value="1"/>
</dbReference>
<feature type="domain" description="WW" evidence="1">
    <location>
        <begin position="51"/>
        <end position="84"/>
    </location>
</feature>
<keyword evidence="3" id="KW-1185">Reference proteome</keyword>